<keyword evidence="9" id="KW-1185">Reference proteome</keyword>
<evidence type="ECO:0000256" key="7">
    <source>
        <dbReference type="ARBA" id="ARBA00031961"/>
    </source>
</evidence>
<dbReference type="GO" id="GO:0006357">
    <property type="term" value="P:regulation of transcription by RNA polymerase II"/>
    <property type="evidence" value="ECO:0007669"/>
    <property type="project" value="TreeGrafter"/>
</dbReference>
<gene>
    <name evidence="8" type="ORF">ONB1V03_LOCUS4214</name>
</gene>
<evidence type="ECO:0000313" key="8">
    <source>
        <dbReference type="EMBL" id="CAD7643589.1"/>
    </source>
</evidence>
<dbReference type="GO" id="GO:0010628">
    <property type="term" value="P:positive regulation of gene expression"/>
    <property type="evidence" value="ECO:0007669"/>
    <property type="project" value="TreeGrafter"/>
</dbReference>
<accession>A0A7R9LL99</accession>
<dbReference type="PANTHER" id="PTHR12691">
    <property type="entry name" value="MEDIATOR OF RNA POLYMERASE II TRANSCRIPTION SUBUNIT 23"/>
    <property type="match status" value="1"/>
</dbReference>
<proteinExistence type="inferred from homology"/>
<evidence type="ECO:0000313" key="9">
    <source>
        <dbReference type="Proteomes" id="UP000728032"/>
    </source>
</evidence>
<dbReference type="EMBL" id="OC916232">
    <property type="protein sequence ID" value="CAD7643589.1"/>
    <property type="molecule type" value="Genomic_DNA"/>
</dbReference>
<keyword evidence="5" id="KW-0804">Transcription</keyword>
<evidence type="ECO:0000256" key="6">
    <source>
        <dbReference type="ARBA" id="ARBA00023242"/>
    </source>
</evidence>
<evidence type="ECO:0000256" key="5">
    <source>
        <dbReference type="ARBA" id="ARBA00023163"/>
    </source>
</evidence>
<comment type="similarity">
    <text evidence="2">Belongs to the Mediator complex subunit 23 family.</text>
</comment>
<reference evidence="8" key="1">
    <citation type="submission" date="2020-11" db="EMBL/GenBank/DDBJ databases">
        <authorList>
            <person name="Tran Van P."/>
        </authorList>
    </citation>
    <scope>NUCLEOTIDE SEQUENCE</scope>
</reference>
<evidence type="ECO:0000256" key="4">
    <source>
        <dbReference type="ARBA" id="ARBA00023015"/>
    </source>
</evidence>
<dbReference type="GO" id="GO:0016592">
    <property type="term" value="C:mediator complex"/>
    <property type="evidence" value="ECO:0007669"/>
    <property type="project" value="TreeGrafter"/>
</dbReference>
<name>A0A7R9LL99_9ACAR</name>
<dbReference type="EMBL" id="CAJPVJ010001407">
    <property type="protein sequence ID" value="CAG2164664.1"/>
    <property type="molecule type" value="Genomic_DNA"/>
</dbReference>
<keyword evidence="4" id="KW-0805">Transcription regulation</keyword>
<evidence type="ECO:0000256" key="3">
    <source>
        <dbReference type="ARBA" id="ARBA00019696"/>
    </source>
</evidence>
<organism evidence="8">
    <name type="scientific">Oppiella nova</name>
    <dbReference type="NCBI Taxonomy" id="334625"/>
    <lineage>
        <taxon>Eukaryota</taxon>
        <taxon>Metazoa</taxon>
        <taxon>Ecdysozoa</taxon>
        <taxon>Arthropoda</taxon>
        <taxon>Chelicerata</taxon>
        <taxon>Arachnida</taxon>
        <taxon>Acari</taxon>
        <taxon>Acariformes</taxon>
        <taxon>Sarcoptiformes</taxon>
        <taxon>Oribatida</taxon>
        <taxon>Brachypylina</taxon>
        <taxon>Oppioidea</taxon>
        <taxon>Oppiidae</taxon>
        <taxon>Oppiella</taxon>
    </lineage>
</organism>
<evidence type="ECO:0000256" key="1">
    <source>
        <dbReference type="ARBA" id="ARBA00004123"/>
    </source>
</evidence>
<dbReference type="Pfam" id="PF11573">
    <property type="entry name" value="Med23"/>
    <property type="match status" value="3"/>
</dbReference>
<dbReference type="PANTHER" id="PTHR12691:SF10">
    <property type="entry name" value="MEDIATOR OF RNA POLYMERASE II TRANSCRIPTION SUBUNIT 23"/>
    <property type="match status" value="1"/>
</dbReference>
<dbReference type="GO" id="GO:0005667">
    <property type="term" value="C:transcription regulator complex"/>
    <property type="evidence" value="ECO:0007669"/>
    <property type="project" value="TreeGrafter"/>
</dbReference>
<protein>
    <recommendedName>
        <fullName evidence="3">Mediator of RNA polymerase II transcription subunit 23</fullName>
    </recommendedName>
    <alternativeName>
        <fullName evidence="7">Mediator complex subunit 23</fullName>
    </alternativeName>
</protein>
<dbReference type="InterPro" id="IPR021629">
    <property type="entry name" value="Mediator_Med23"/>
</dbReference>
<keyword evidence="6" id="KW-0539">Nucleus</keyword>
<sequence length="1283" mass="147789">MSSAEVSVSRYLDLIIQSETLEESFAGFVLSWDQNEIHTIKTYEESMKNLIVELSSSDKIEVGVKHYIDVCANIVSQKQSQTLLQMLEFAVNNNLIPGKLVCESILSSDKLHYKNEIFWCNGLALIRKIIGTVDYKGVRDLLKIIFDKVNQIPAKGNVSVLKQLNVLFQVFDYIFDRNHCLLPAYLILDEIQKKGKWTHWVSSQMVSTAGRSKLLPIVGHSSTLNNIWKLDPLTAKFQLRGLLPYNKELLEPQTGLIRYVLEQPCSRDMISAMLSLNPKQKQRSVILEEQLVELIITAMERSESDFDLSGESGEQGCNPTFFLWQHLSSHLIYFVLFQFASFPHMVLRLHDKLCNKNLRKSREHLMWILLQFLSGSIQKNPLLDFLPIMKLYDLLYPEKEPLPVPDVSKSSATHAMAAASVWIHLMKKAETDSVSLQRPIPLALKAHIDFLQENLINNNNLSISCTDYRVALLCNAYSTNTECFSRPLSILVEGVQGNRAMNQNSGSMSPPPMIWRSQAWGILHTLLEMYIYRLHHINAHYRIQLLGHLHSLSNVPQTNQVQLHLCMENTALKLILGLSSAEVLSIPQYSRFQNEPKGLLSTESEELNKVLVLTLARAIHVTGSETLTASWIKEILQTIMQSTTISWSSFTLLCFPNAISEFYQQFPIQKENKAQLKRSVEEEYRKWKSMSNENDVSPQLKHFSLPGTPPLFLCLLWKMLLENDRINPIAYKILDRIGARALSSHMRTFADFLVYEFANLVGGQHVNKFIDALNDLIWKCHVITLDRLLLCLALRSFEGNEAQVCFFIIHMLLLRPSEFKNRVYEFVKENSPEHWKQSNWHEKHQAFNRKFPEKFYFECLQEASGQASQHQYLPFYFSNVCLRFLPVLDIIIHRFLELPSGSMSNIVDQLLDQLGVLQTTTETNIVDQLLDQLGVLYKFHDKPITYLYNTLHYYETKLKDKPQLKRKLVSAVINSFKDIKPRNWALSEAYLNYMQRMNDDIDWTPGLEYYIHLIGRVVDTLSGSKSPFPHTDYRFNEFPNAAAHALHVTCVELMALPVSASVVANSLLDVVLIGHKILTRNNIEMWMNAIGLVLTALSESYWSVLNERILEMMQSPTLESNSNPFDLMDFTNSHSSMNEMQCSYLIALTHAVWHNANVGQISLMPQFLKEKVKPVIKSEEQFIFICHIVGPFLQRFYAERTRCVMDVTIELYEMLEIIDKSCEKLEFIDPVCDLLYHIKYMFTGDTVKHEVERSIKNLRPNLQKRLRFITHINIDELSATSVP</sequence>
<comment type="subcellular location">
    <subcellularLocation>
        <location evidence="1">Nucleus</location>
    </subcellularLocation>
</comment>
<dbReference type="Proteomes" id="UP000728032">
    <property type="component" value="Unassembled WGS sequence"/>
</dbReference>
<evidence type="ECO:0000256" key="2">
    <source>
        <dbReference type="ARBA" id="ARBA00010222"/>
    </source>
</evidence>
<dbReference type="OrthoDB" id="9982951at2759"/>